<evidence type="ECO:0000259" key="7">
    <source>
        <dbReference type="PROSITE" id="PS50804"/>
    </source>
</evidence>
<feature type="compositionally biased region" description="Basic residues" evidence="4">
    <location>
        <begin position="496"/>
        <end position="505"/>
    </location>
</feature>
<dbReference type="Gene3D" id="3.30.70.330">
    <property type="match status" value="3"/>
</dbReference>
<dbReference type="PROSITE" id="PS50804">
    <property type="entry name" value="SCAN_BOX"/>
    <property type="match status" value="1"/>
</dbReference>
<evidence type="ECO:0000256" key="5">
    <source>
        <dbReference type="SAM" id="SignalP"/>
    </source>
</evidence>
<protein>
    <submittedName>
        <fullName evidence="8">Polyadenylate-binding protein 1-like</fullName>
    </submittedName>
</protein>
<gene>
    <name evidence="8" type="ORF">IRJ41_008997</name>
</gene>
<dbReference type="PANTHER" id="PTHR48025:SF1">
    <property type="entry name" value="RRM DOMAIN-CONTAINING PROTEIN"/>
    <property type="match status" value="1"/>
</dbReference>
<keyword evidence="2 3" id="KW-0694">RNA-binding</keyword>
<dbReference type="SUPFAM" id="SSF47353">
    <property type="entry name" value="Retrovirus capsid dimerization domain-like"/>
    <property type="match status" value="1"/>
</dbReference>
<evidence type="ECO:0000256" key="1">
    <source>
        <dbReference type="ARBA" id="ARBA00022737"/>
    </source>
</evidence>
<dbReference type="CDD" id="cd12379">
    <property type="entry name" value="RRM2_I_PABPs"/>
    <property type="match status" value="1"/>
</dbReference>
<accession>A0A9W7WKZ8</accession>
<feature type="compositionally biased region" description="Polar residues" evidence="4">
    <location>
        <begin position="755"/>
        <end position="770"/>
    </location>
</feature>
<dbReference type="Pfam" id="PF02023">
    <property type="entry name" value="SCAN"/>
    <property type="match status" value="1"/>
</dbReference>
<feature type="region of interest" description="Disordered" evidence="4">
    <location>
        <begin position="279"/>
        <end position="394"/>
    </location>
</feature>
<feature type="domain" description="RRM" evidence="6">
    <location>
        <begin position="130"/>
        <end position="206"/>
    </location>
</feature>
<dbReference type="InterPro" id="IPR035979">
    <property type="entry name" value="RBD_domain_sf"/>
</dbReference>
<feature type="domain" description="SCAN box" evidence="7">
    <location>
        <begin position="673"/>
        <end position="727"/>
    </location>
</feature>
<feature type="region of interest" description="Disordered" evidence="4">
    <location>
        <begin position="489"/>
        <end position="514"/>
    </location>
</feature>
<keyword evidence="1" id="KW-0677">Repeat</keyword>
<dbReference type="SMART" id="SM00360">
    <property type="entry name" value="RRM"/>
    <property type="match status" value="3"/>
</dbReference>
<evidence type="ECO:0000313" key="9">
    <source>
        <dbReference type="Proteomes" id="UP001059041"/>
    </source>
</evidence>
<feature type="region of interest" description="Disordered" evidence="4">
    <location>
        <begin position="743"/>
        <end position="770"/>
    </location>
</feature>
<dbReference type="Pfam" id="PF00076">
    <property type="entry name" value="RRM_1"/>
    <property type="match status" value="3"/>
</dbReference>
<evidence type="ECO:0000259" key="6">
    <source>
        <dbReference type="PROSITE" id="PS50102"/>
    </source>
</evidence>
<dbReference type="InterPro" id="IPR038269">
    <property type="entry name" value="SCAN_sf"/>
</dbReference>
<dbReference type="SMART" id="SM00431">
    <property type="entry name" value="SCAN"/>
    <property type="match status" value="1"/>
</dbReference>
<evidence type="ECO:0000256" key="3">
    <source>
        <dbReference type="PROSITE-ProRule" id="PRU00176"/>
    </source>
</evidence>
<evidence type="ECO:0000256" key="2">
    <source>
        <dbReference type="ARBA" id="ARBA00022884"/>
    </source>
</evidence>
<dbReference type="GO" id="GO:0005634">
    <property type="term" value="C:nucleus"/>
    <property type="evidence" value="ECO:0007669"/>
    <property type="project" value="TreeGrafter"/>
</dbReference>
<feature type="compositionally biased region" description="Gly residues" evidence="4">
    <location>
        <begin position="321"/>
        <end position="331"/>
    </location>
</feature>
<dbReference type="InterPro" id="IPR045305">
    <property type="entry name" value="RRM2_I_PABPs"/>
</dbReference>
<keyword evidence="9" id="KW-1185">Reference proteome</keyword>
<dbReference type="EMBL" id="JAFHDT010000013">
    <property type="protein sequence ID" value="KAI7801363.1"/>
    <property type="molecule type" value="Genomic_DNA"/>
</dbReference>
<dbReference type="Gene3D" id="1.10.4020.10">
    <property type="entry name" value="DNA breaking-rejoining enzymes"/>
    <property type="match status" value="1"/>
</dbReference>
<dbReference type="SUPFAM" id="SSF54928">
    <property type="entry name" value="RNA-binding domain, RBD"/>
    <property type="match status" value="2"/>
</dbReference>
<reference evidence="8" key="1">
    <citation type="submission" date="2021-02" db="EMBL/GenBank/DDBJ databases">
        <title>Comparative genomics reveals that relaxation of natural selection precedes convergent phenotypic evolution of cavefish.</title>
        <authorList>
            <person name="Peng Z."/>
        </authorList>
    </citation>
    <scope>NUCLEOTIDE SEQUENCE</scope>
    <source>
        <tissue evidence="8">Muscle</tissue>
    </source>
</reference>
<dbReference type="PANTHER" id="PTHR48025">
    <property type="entry name" value="OS02G0815200 PROTEIN"/>
    <property type="match status" value="1"/>
</dbReference>
<dbReference type="InterPro" id="IPR050502">
    <property type="entry name" value="Euk_RNA-bind_prot"/>
</dbReference>
<feature type="chain" id="PRO_5040742202" evidence="5">
    <location>
        <begin position="23"/>
        <end position="770"/>
    </location>
</feature>
<comment type="caution">
    <text evidence="8">The sequence shown here is derived from an EMBL/GenBank/DDBJ whole genome shotgun (WGS) entry which is preliminary data.</text>
</comment>
<sequence>MAAFCFSLVLCTLFFLLKLKMGQMTSFIGGNCGAGVPRDQIASLFVGDLHPEVSEFLLHQTFSPFGPIQSVRVCRDRVTWRSLRYGYVNFVNVADAESATDTLMCQDLLGRPMRIMFSQRDSTLRTTGVGNIYIKGLASSIDGARLHDTFSRFGKILSCKVVCDANGSKGYGFVHFATFEAAEEAIKALDGMLLDDQLVSICHFKTFEERQVEPKVMAQDSGRHYPGVSLYVSNLPYSFSEQQLSRAFSPFGSIISAKLYECQVRDRIQLQGNRSLLRQKAKTTTKQEFDNHWGGQAKETVHGEGTADSSARPQRERWLWEGGGGGEGLGRPGESSGDQPRKPWHGLPHDGERRHHLGRVEPTTGETNPLGQRQTHFGRYADHPGTPEPTRGKKLTRQAEWWVTGTEYVTGPPLTPEGREEILGYSTDHSTDQSTVTLEASTSTSTNKVMDLIPRERSDTLSAFKPVGMILDLTRFVRASDVITSERTCCGNKDRGPKRRQRRTHYTGAETREGSRRATAIMQATSGTLFGVIIASLAVLHREQHQALLDLRSDQEHRFQMILQAQQEDRERFRSWVDQGVRAEAAVPATHAMLLPLPKMGPEDDTEAFLELFEKMAETSGWPPEDWVRRLLPLLLGEAQLVAWPLPVQNLLVFNDLKRAILQRVGRSPEEHRQRFRSLGLGESGRPFVMDQQLRDCCRKWLLAGKGDVEDIIDRVVLEQFIARLPKRSCRLERRNRDRRRLFQGKRAESRGESSRNAMTVPGRTTQVCF</sequence>
<dbReference type="InterPro" id="IPR000504">
    <property type="entry name" value="RRM_dom"/>
</dbReference>
<dbReference type="GO" id="GO:0003729">
    <property type="term" value="F:mRNA binding"/>
    <property type="evidence" value="ECO:0007669"/>
    <property type="project" value="TreeGrafter"/>
</dbReference>
<dbReference type="InterPro" id="IPR003309">
    <property type="entry name" value="SCAN_dom"/>
</dbReference>
<feature type="domain" description="RRM" evidence="6">
    <location>
        <begin position="42"/>
        <end position="120"/>
    </location>
</feature>
<evidence type="ECO:0000256" key="4">
    <source>
        <dbReference type="SAM" id="MobiDB-lite"/>
    </source>
</evidence>
<dbReference type="Proteomes" id="UP001059041">
    <property type="component" value="Linkage Group LG13"/>
</dbReference>
<dbReference type="PROSITE" id="PS50102">
    <property type="entry name" value="RRM"/>
    <property type="match status" value="2"/>
</dbReference>
<evidence type="ECO:0000313" key="8">
    <source>
        <dbReference type="EMBL" id="KAI7801363.1"/>
    </source>
</evidence>
<keyword evidence="5" id="KW-0732">Signal</keyword>
<feature type="signal peptide" evidence="5">
    <location>
        <begin position="1"/>
        <end position="22"/>
    </location>
</feature>
<organism evidence="8 9">
    <name type="scientific">Triplophysa rosa</name>
    <name type="common">Cave loach</name>
    <dbReference type="NCBI Taxonomy" id="992332"/>
    <lineage>
        <taxon>Eukaryota</taxon>
        <taxon>Metazoa</taxon>
        <taxon>Chordata</taxon>
        <taxon>Craniata</taxon>
        <taxon>Vertebrata</taxon>
        <taxon>Euteleostomi</taxon>
        <taxon>Actinopterygii</taxon>
        <taxon>Neopterygii</taxon>
        <taxon>Teleostei</taxon>
        <taxon>Ostariophysi</taxon>
        <taxon>Cypriniformes</taxon>
        <taxon>Nemacheilidae</taxon>
        <taxon>Triplophysa</taxon>
    </lineage>
</organism>
<dbReference type="AlphaFoldDB" id="A0A9W7WKZ8"/>
<dbReference type="InterPro" id="IPR012677">
    <property type="entry name" value="Nucleotide-bd_a/b_plait_sf"/>
</dbReference>
<feature type="compositionally biased region" description="Polar residues" evidence="4">
    <location>
        <begin position="364"/>
        <end position="375"/>
    </location>
</feature>
<dbReference type="FunFam" id="3.30.70.330:FF:000003">
    <property type="entry name" value="Polyadenylate-binding protein"/>
    <property type="match status" value="1"/>
</dbReference>
<name>A0A9W7WKZ8_TRIRA</name>
<proteinExistence type="predicted"/>